<feature type="transmembrane region" description="Helical" evidence="8">
    <location>
        <begin position="124"/>
        <end position="146"/>
    </location>
</feature>
<gene>
    <name evidence="9" type="ORF">MLD63_14530</name>
</gene>
<comment type="caution">
    <text evidence="9">The sequence shown here is derived from an EMBL/GenBank/DDBJ whole genome shotgun (WGS) entry which is preliminary data.</text>
</comment>
<sequence>MLDAALTALVPVILLIGFGHALGRSGRLTADFWRQAEWLSYFILLPALFMNGLATADLSGVPIGRLFLVLIASLLVTSAILIACRGRMPVDGPAFTSVFQGGVRFNNYVGVMVATGLYGAEGTALAAVANAAIVPTVNILSVLVFSRYGETRLSMRKVVASLATNPLILSCLLGLAMQRAGIPMPEPVSGALDALGRSALAIGLLCVGAALRPDEVGQHRLPIAASLIFKFACLPLVTLAIILLAGLSGREAVIALMFHALPTASSSYILARQLGGNSALMANIIAVQTMLGAITIPAAVLIASTAVP</sequence>
<organism evidence="9 10">
    <name type="scientific">Paracoccus albicereus</name>
    <dbReference type="NCBI Taxonomy" id="2922394"/>
    <lineage>
        <taxon>Bacteria</taxon>
        <taxon>Pseudomonadati</taxon>
        <taxon>Pseudomonadota</taxon>
        <taxon>Alphaproteobacteria</taxon>
        <taxon>Rhodobacterales</taxon>
        <taxon>Paracoccaceae</taxon>
        <taxon>Paracoccus</taxon>
    </lineage>
</organism>
<feature type="transmembrane region" description="Helical" evidence="8">
    <location>
        <begin position="194"/>
        <end position="211"/>
    </location>
</feature>
<comment type="subcellular location">
    <subcellularLocation>
        <location evidence="1">Cell membrane</location>
        <topology evidence="1">Multi-pass membrane protein</topology>
    </subcellularLocation>
</comment>
<feature type="transmembrane region" description="Helical" evidence="8">
    <location>
        <begin position="252"/>
        <end position="271"/>
    </location>
</feature>
<feature type="transmembrane region" description="Helical" evidence="8">
    <location>
        <begin position="63"/>
        <end position="83"/>
    </location>
</feature>
<evidence type="ECO:0000256" key="7">
    <source>
        <dbReference type="ARBA" id="ARBA00023136"/>
    </source>
</evidence>
<proteinExistence type="inferred from homology"/>
<feature type="transmembrane region" description="Helical" evidence="8">
    <location>
        <begin position="283"/>
        <end position="307"/>
    </location>
</feature>
<keyword evidence="7 8" id="KW-0472">Membrane</keyword>
<keyword evidence="4" id="KW-1003">Cell membrane</keyword>
<keyword evidence="6 8" id="KW-1133">Transmembrane helix</keyword>
<name>A0ABT1MTW8_9RHOB</name>
<evidence type="ECO:0000256" key="4">
    <source>
        <dbReference type="ARBA" id="ARBA00022475"/>
    </source>
</evidence>
<reference evidence="9 10" key="1">
    <citation type="submission" date="2022-03" db="EMBL/GenBank/DDBJ databases">
        <authorList>
            <person name="He Y."/>
        </authorList>
    </citation>
    <scope>NUCLEOTIDE SEQUENCE [LARGE SCALE GENOMIC DNA]</scope>
    <source>
        <strain evidence="9 10">TK19116</strain>
    </source>
</reference>
<dbReference type="PANTHER" id="PTHR36838">
    <property type="entry name" value="AUXIN EFFLUX CARRIER FAMILY PROTEIN"/>
    <property type="match status" value="1"/>
</dbReference>
<keyword evidence="3" id="KW-0813">Transport</keyword>
<protein>
    <submittedName>
        <fullName evidence="9">AEC family transporter</fullName>
    </submittedName>
</protein>
<evidence type="ECO:0000256" key="8">
    <source>
        <dbReference type="SAM" id="Phobius"/>
    </source>
</evidence>
<dbReference type="EMBL" id="JAKZEU010000005">
    <property type="protein sequence ID" value="MCQ0971636.1"/>
    <property type="molecule type" value="Genomic_DNA"/>
</dbReference>
<dbReference type="Gene3D" id="1.20.1530.20">
    <property type="match status" value="1"/>
</dbReference>
<dbReference type="Proteomes" id="UP001203945">
    <property type="component" value="Unassembled WGS sequence"/>
</dbReference>
<evidence type="ECO:0000256" key="5">
    <source>
        <dbReference type="ARBA" id="ARBA00022692"/>
    </source>
</evidence>
<evidence type="ECO:0000256" key="2">
    <source>
        <dbReference type="ARBA" id="ARBA00010145"/>
    </source>
</evidence>
<evidence type="ECO:0000256" key="3">
    <source>
        <dbReference type="ARBA" id="ARBA00022448"/>
    </source>
</evidence>
<feature type="transmembrane region" description="Helical" evidence="8">
    <location>
        <begin position="158"/>
        <end position="182"/>
    </location>
</feature>
<dbReference type="RefSeq" id="WP_255330641.1">
    <property type="nucleotide sequence ID" value="NZ_JAKZEU010000005.1"/>
</dbReference>
<evidence type="ECO:0000313" key="9">
    <source>
        <dbReference type="EMBL" id="MCQ0971636.1"/>
    </source>
</evidence>
<evidence type="ECO:0000256" key="6">
    <source>
        <dbReference type="ARBA" id="ARBA00022989"/>
    </source>
</evidence>
<dbReference type="InterPro" id="IPR038770">
    <property type="entry name" value="Na+/solute_symporter_sf"/>
</dbReference>
<dbReference type="InterPro" id="IPR004776">
    <property type="entry name" value="Mem_transp_PIN-like"/>
</dbReference>
<keyword evidence="5 8" id="KW-0812">Transmembrane</keyword>
<dbReference type="Pfam" id="PF03547">
    <property type="entry name" value="Mem_trans"/>
    <property type="match status" value="1"/>
</dbReference>
<feature type="transmembrane region" description="Helical" evidence="8">
    <location>
        <begin position="39"/>
        <end position="56"/>
    </location>
</feature>
<evidence type="ECO:0000313" key="10">
    <source>
        <dbReference type="Proteomes" id="UP001203945"/>
    </source>
</evidence>
<evidence type="ECO:0000256" key="1">
    <source>
        <dbReference type="ARBA" id="ARBA00004651"/>
    </source>
</evidence>
<dbReference type="PANTHER" id="PTHR36838:SF4">
    <property type="entry name" value="AUXIN EFFLUX CARRIER FAMILY PROTEIN"/>
    <property type="match status" value="1"/>
</dbReference>
<keyword evidence="10" id="KW-1185">Reference proteome</keyword>
<feature type="transmembrane region" description="Helical" evidence="8">
    <location>
        <begin position="223"/>
        <end position="246"/>
    </location>
</feature>
<accession>A0ABT1MTW8</accession>
<comment type="similarity">
    <text evidence="2">Belongs to the auxin efflux carrier (TC 2.A.69) family.</text>
</comment>